<dbReference type="GeneID" id="24906263"/>
<evidence type="ECO:0000256" key="1">
    <source>
        <dbReference type="SAM" id="Phobius"/>
    </source>
</evidence>
<keyword evidence="1" id="KW-1133">Transmembrane helix</keyword>
<keyword evidence="3" id="KW-1185">Reference proteome</keyword>
<dbReference type="AlphaFoldDB" id="W0I2A9"/>
<feature type="transmembrane region" description="Helical" evidence="1">
    <location>
        <begin position="195"/>
        <end position="213"/>
    </location>
</feature>
<feature type="transmembrane region" description="Helical" evidence="1">
    <location>
        <begin position="165"/>
        <end position="188"/>
    </location>
</feature>
<evidence type="ECO:0000313" key="3">
    <source>
        <dbReference type="Proteomes" id="UP000019027"/>
    </source>
</evidence>
<feature type="transmembrane region" description="Helical" evidence="1">
    <location>
        <begin position="117"/>
        <end position="140"/>
    </location>
</feature>
<feature type="transmembrane region" description="Helical" evidence="1">
    <location>
        <begin position="6"/>
        <end position="34"/>
    </location>
</feature>
<evidence type="ECO:0000313" key="2">
    <source>
        <dbReference type="EMBL" id="AHF80181.1"/>
    </source>
</evidence>
<dbReference type="STRING" id="582419.TES1_0795"/>
<name>W0I2A9_9EURY</name>
<organism evidence="2 3">
    <name type="scientific">Thermococcus paralvinellae</name>
    <dbReference type="NCBI Taxonomy" id="582419"/>
    <lineage>
        <taxon>Archaea</taxon>
        <taxon>Methanobacteriati</taxon>
        <taxon>Methanobacteriota</taxon>
        <taxon>Thermococci</taxon>
        <taxon>Thermococcales</taxon>
        <taxon>Thermococcaceae</taxon>
        <taxon>Thermococcus</taxon>
    </lineage>
</organism>
<dbReference type="EMBL" id="CP006965">
    <property type="protein sequence ID" value="AHF80181.1"/>
    <property type="molecule type" value="Genomic_DNA"/>
</dbReference>
<feature type="transmembrane region" description="Helical" evidence="1">
    <location>
        <begin position="233"/>
        <end position="251"/>
    </location>
</feature>
<feature type="transmembrane region" description="Helical" evidence="1">
    <location>
        <begin position="258"/>
        <end position="281"/>
    </location>
</feature>
<dbReference type="KEGG" id="ths:TES1_0795"/>
<dbReference type="Proteomes" id="UP000019027">
    <property type="component" value="Chromosome"/>
</dbReference>
<keyword evidence="1" id="KW-0472">Membrane</keyword>
<protein>
    <submittedName>
        <fullName evidence="2">Uncharacterized protein</fullName>
    </submittedName>
</protein>
<gene>
    <name evidence="2" type="ORF">TES1_0795</name>
</gene>
<dbReference type="RefSeq" id="WP_042680488.1">
    <property type="nucleotide sequence ID" value="NZ_CP006965.1"/>
</dbReference>
<reference evidence="2 3" key="1">
    <citation type="journal article" date="2014" name="Int. J. Syst. Evol. Microbiol.">
        <title>Thermococcus paralvinellae sp. nov. and Thermococcus cleftensis sp. nov. of hyperthermophilic heterotrophs from deep-sea hydrothermal vents.</title>
        <authorList>
            <person name="Hensley S.A."/>
            <person name="Jung J.H."/>
            <person name="Park C.S."/>
            <person name="Holden J.F."/>
        </authorList>
    </citation>
    <scope>NUCLEOTIDE SEQUENCE [LARGE SCALE GENOMIC DNA]</scope>
    <source>
        <strain evidence="2 3">ES1</strain>
    </source>
</reference>
<dbReference type="OrthoDB" id="97457at2157"/>
<dbReference type="HOGENOM" id="CLU_961786_0_0_2"/>
<accession>W0I2A9</accession>
<sequence length="289" mass="32428">MKSTRLLVALPILALVFSHLIFLPLTLPVFQLYVELNKIQEQMIKEDDSIMCHRVMENTKEAKELLEKGANISWSCDDTYYRENAPTVTVNGLTVYKDTYQRYMRVKSELRRKFKQFISIFTLSILMSIAFNYAMSIAFIEAQTRKEFSLLGIIGEGFKNTPFLILAYLLNGSLLFVVSLLIAIPIAFAIPIAKVVIGIMLTGGISLVAPIYAGEKKIFSLDVMWNITKTNPHIFILLGGAVFAVTELQSYSLKNALIWLYFAAILLNTTISNYGGAFAYMSSAENLGV</sequence>
<keyword evidence="1" id="KW-0812">Transmembrane</keyword>
<proteinExistence type="predicted"/>